<gene>
    <name evidence="1" type="ORF">JOL62DRAFT_314737</name>
</gene>
<name>A0ABR1MVB9_9PEZI</name>
<evidence type="ECO:0008006" key="3">
    <source>
        <dbReference type="Google" id="ProtNLM"/>
    </source>
</evidence>
<evidence type="ECO:0000313" key="2">
    <source>
        <dbReference type="Proteomes" id="UP001367316"/>
    </source>
</evidence>
<accession>A0ABR1MVB9</accession>
<evidence type="ECO:0000313" key="1">
    <source>
        <dbReference type="EMBL" id="KAK7606893.1"/>
    </source>
</evidence>
<protein>
    <recommendedName>
        <fullName evidence="3">Transmembrane protein</fullName>
    </recommendedName>
</protein>
<organism evidence="1 2">
    <name type="scientific">Phyllosticta paracitricarpa</name>
    <dbReference type="NCBI Taxonomy" id="2016321"/>
    <lineage>
        <taxon>Eukaryota</taxon>
        <taxon>Fungi</taxon>
        <taxon>Dikarya</taxon>
        <taxon>Ascomycota</taxon>
        <taxon>Pezizomycotina</taxon>
        <taxon>Dothideomycetes</taxon>
        <taxon>Dothideomycetes incertae sedis</taxon>
        <taxon>Botryosphaeriales</taxon>
        <taxon>Phyllostictaceae</taxon>
        <taxon>Phyllosticta</taxon>
    </lineage>
</organism>
<keyword evidence="2" id="KW-1185">Reference proteome</keyword>
<reference evidence="1 2" key="1">
    <citation type="submission" date="2024-04" db="EMBL/GenBank/DDBJ databases">
        <title>Phyllosticta paracitricarpa is synonymous to the EU quarantine fungus P. citricarpa based on phylogenomic analyses.</title>
        <authorList>
            <consortium name="Lawrence Berkeley National Laboratory"/>
            <person name="Van ingen-buijs V.A."/>
            <person name="Van westerhoven A.C."/>
            <person name="Haridas S."/>
            <person name="Skiadas P."/>
            <person name="Martin F."/>
            <person name="Groenewald J.Z."/>
            <person name="Crous P.W."/>
            <person name="Seidl M.F."/>
        </authorList>
    </citation>
    <scope>NUCLEOTIDE SEQUENCE [LARGE SCALE GENOMIC DNA]</scope>
    <source>
        <strain evidence="1 2">CBS 141358</strain>
    </source>
</reference>
<comment type="caution">
    <text evidence="1">The sequence shown here is derived from an EMBL/GenBank/DDBJ whole genome shotgun (WGS) entry which is preliminary data.</text>
</comment>
<proteinExistence type="predicted"/>
<dbReference type="Proteomes" id="UP001367316">
    <property type="component" value="Unassembled WGS sequence"/>
</dbReference>
<dbReference type="EMBL" id="JBBPBF010000041">
    <property type="protein sequence ID" value="KAK7606893.1"/>
    <property type="molecule type" value="Genomic_DNA"/>
</dbReference>
<sequence>MFHLAIRARAHCLPVSVFIRPIRPFFTTFFCFVELFASIKTPPPFPRYSGRHIQTKRKAGRQTGKQVVGASHCPSVHLFVCLSVCLSVCLLLLHSSSFLFSSAIATAIATATATATAAKLRTYEAKTELHYDDAMLRHTHGCHFMPPVPTTHACTRCFCPGQREEKKRRESTSV</sequence>